<proteinExistence type="inferred from homology"/>
<organism evidence="9 10">
    <name type="scientific">Mycena pura</name>
    <dbReference type="NCBI Taxonomy" id="153505"/>
    <lineage>
        <taxon>Eukaryota</taxon>
        <taxon>Fungi</taxon>
        <taxon>Dikarya</taxon>
        <taxon>Basidiomycota</taxon>
        <taxon>Agaricomycotina</taxon>
        <taxon>Agaricomycetes</taxon>
        <taxon>Agaricomycetidae</taxon>
        <taxon>Agaricales</taxon>
        <taxon>Marasmiineae</taxon>
        <taxon>Mycenaceae</taxon>
        <taxon>Mycena</taxon>
    </lineage>
</organism>
<comment type="similarity">
    <text evidence="2 6">Belongs to the CSM3 family.</text>
</comment>
<evidence type="ECO:0000256" key="4">
    <source>
        <dbReference type="ARBA" id="ARBA00023242"/>
    </source>
</evidence>
<keyword evidence="5 6" id="KW-0131">Cell cycle</keyword>
<dbReference type="InterPro" id="IPR012923">
    <property type="entry name" value="Csm3"/>
</dbReference>
<comment type="function">
    <text evidence="6">Plays an important role in the control of DNA replication and the maintenance of replication fork stability.</text>
</comment>
<dbReference type="AlphaFoldDB" id="A0AAD6YID8"/>
<feature type="region of interest" description="Disordered" evidence="7">
    <location>
        <begin position="1"/>
        <end position="46"/>
    </location>
</feature>
<dbReference type="GO" id="GO:0031297">
    <property type="term" value="P:replication fork processing"/>
    <property type="evidence" value="ECO:0007669"/>
    <property type="project" value="UniProtKB-UniRule"/>
</dbReference>
<evidence type="ECO:0000256" key="3">
    <source>
        <dbReference type="ARBA" id="ARBA00022763"/>
    </source>
</evidence>
<feature type="region of interest" description="Disordered" evidence="7">
    <location>
        <begin position="187"/>
        <end position="209"/>
    </location>
</feature>
<dbReference type="GO" id="GO:0043111">
    <property type="term" value="P:replication fork arrest"/>
    <property type="evidence" value="ECO:0007669"/>
    <property type="project" value="TreeGrafter"/>
</dbReference>
<keyword evidence="10" id="KW-1185">Reference proteome</keyword>
<dbReference type="PANTHER" id="PTHR13220">
    <property type="entry name" value="TIMELESS INTERACTING-RELATED"/>
    <property type="match status" value="1"/>
</dbReference>
<protein>
    <recommendedName>
        <fullName evidence="6">Chromosome segregation in meiosis protein</fullName>
    </recommendedName>
</protein>
<name>A0AAD6YID8_9AGAR</name>
<feature type="compositionally biased region" description="Acidic residues" evidence="7">
    <location>
        <begin position="198"/>
        <end position="209"/>
    </location>
</feature>
<dbReference type="GO" id="GO:0000076">
    <property type="term" value="P:DNA replication checkpoint signaling"/>
    <property type="evidence" value="ECO:0007669"/>
    <property type="project" value="UniProtKB-UniRule"/>
</dbReference>
<accession>A0AAD6YID8</accession>
<dbReference type="PANTHER" id="PTHR13220:SF11">
    <property type="entry name" value="TIMELESS-INTERACTING PROTEIN"/>
    <property type="match status" value="1"/>
</dbReference>
<gene>
    <name evidence="9" type="ORF">GGX14DRAFT_356564</name>
</gene>
<comment type="caution">
    <text evidence="9">The sequence shown here is derived from an EMBL/GenBank/DDBJ whole genome shotgun (WGS) entry which is preliminary data.</text>
</comment>
<reference evidence="9" key="1">
    <citation type="submission" date="2023-03" db="EMBL/GenBank/DDBJ databases">
        <title>Massive genome expansion in bonnet fungi (Mycena s.s.) driven by repeated elements and novel gene families across ecological guilds.</title>
        <authorList>
            <consortium name="Lawrence Berkeley National Laboratory"/>
            <person name="Harder C.B."/>
            <person name="Miyauchi S."/>
            <person name="Viragh M."/>
            <person name="Kuo A."/>
            <person name="Thoen E."/>
            <person name="Andreopoulos B."/>
            <person name="Lu D."/>
            <person name="Skrede I."/>
            <person name="Drula E."/>
            <person name="Henrissat B."/>
            <person name="Morin E."/>
            <person name="Kohler A."/>
            <person name="Barry K."/>
            <person name="LaButti K."/>
            <person name="Morin E."/>
            <person name="Salamov A."/>
            <person name="Lipzen A."/>
            <person name="Mereny Z."/>
            <person name="Hegedus B."/>
            <person name="Baldrian P."/>
            <person name="Stursova M."/>
            <person name="Weitz H."/>
            <person name="Taylor A."/>
            <person name="Grigoriev I.V."/>
            <person name="Nagy L.G."/>
            <person name="Martin F."/>
            <person name="Kauserud H."/>
        </authorList>
    </citation>
    <scope>NUCLEOTIDE SEQUENCE</scope>
    <source>
        <strain evidence="9">9144</strain>
    </source>
</reference>
<evidence type="ECO:0000256" key="2">
    <source>
        <dbReference type="ARBA" id="ARBA00006075"/>
    </source>
</evidence>
<evidence type="ECO:0000256" key="7">
    <source>
        <dbReference type="SAM" id="MobiDB-lite"/>
    </source>
</evidence>
<dbReference type="GO" id="GO:0031298">
    <property type="term" value="C:replication fork protection complex"/>
    <property type="evidence" value="ECO:0007669"/>
    <property type="project" value="TreeGrafter"/>
</dbReference>
<evidence type="ECO:0000259" key="8">
    <source>
        <dbReference type="Pfam" id="PF07962"/>
    </source>
</evidence>
<dbReference type="EMBL" id="JARJCW010000011">
    <property type="protein sequence ID" value="KAJ7219324.1"/>
    <property type="molecule type" value="Genomic_DNA"/>
</dbReference>
<evidence type="ECO:0000313" key="9">
    <source>
        <dbReference type="EMBL" id="KAJ7219324.1"/>
    </source>
</evidence>
<feature type="compositionally biased region" description="Basic and acidic residues" evidence="7">
    <location>
        <begin position="87"/>
        <end position="101"/>
    </location>
</feature>
<dbReference type="GO" id="GO:0006974">
    <property type="term" value="P:DNA damage response"/>
    <property type="evidence" value="ECO:0007669"/>
    <property type="project" value="UniProtKB-KW"/>
</dbReference>
<evidence type="ECO:0000256" key="6">
    <source>
        <dbReference type="RuleBase" id="RU366049"/>
    </source>
</evidence>
<dbReference type="Pfam" id="PF07962">
    <property type="entry name" value="Swi3"/>
    <property type="match status" value="1"/>
</dbReference>
<feature type="non-terminal residue" evidence="9">
    <location>
        <position position="209"/>
    </location>
</feature>
<evidence type="ECO:0000313" key="10">
    <source>
        <dbReference type="Proteomes" id="UP001219525"/>
    </source>
</evidence>
<comment type="subcellular location">
    <subcellularLocation>
        <location evidence="1 6">Nucleus</location>
    </subcellularLocation>
</comment>
<dbReference type="GO" id="GO:0003677">
    <property type="term" value="F:DNA binding"/>
    <property type="evidence" value="ECO:0007669"/>
    <property type="project" value="TreeGrafter"/>
</dbReference>
<sequence>MDVEDIWDIPAAPRSPPRTPNADLFLPGSDDENDRMSDAPPLGLTREAEIDVDALFGDVDNLPNETGQDDRALGLTSRPILSSSPAHRLDGDDKSGGEKDAKKQKKKIARLDEGRLVDDNGFPRLAEDTKAFKIKGKGHEAHLSRLLQVYQFWTHRLYPKTPFKETIDRVEKLCHSKRMHNMLSVWRDQAHGKQSGADGDEDDELLDLS</sequence>
<evidence type="ECO:0000256" key="1">
    <source>
        <dbReference type="ARBA" id="ARBA00004123"/>
    </source>
</evidence>
<keyword evidence="4 6" id="KW-0539">Nucleus</keyword>
<feature type="region of interest" description="Disordered" evidence="7">
    <location>
        <begin position="58"/>
        <end position="107"/>
    </location>
</feature>
<keyword evidence="3 6" id="KW-0227">DNA damage</keyword>
<feature type="domain" description="Chromosome segregation in meiosis protein 3" evidence="8">
    <location>
        <begin position="111"/>
        <end position="189"/>
    </location>
</feature>
<dbReference type="Proteomes" id="UP001219525">
    <property type="component" value="Unassembled WGS sequence"/>
</dbReference>
<evidence type="ECO:0000256" key="5">
    <source>
        <dbReference type="ARBA" id="ARBA00023306"/>
    </source>
</evidence>
<dbReference type="InterPro" id="IPR040038">
    <property type="entry name" value="TIPIN/Csm3/Swi3"/>
</dbReference>